<feature type="domain" description="Tryptophan synthase beta chain-like PALP" evidence="5">
    <location>
        <begin position="30"/>
        <end position="310"/>
    </location>
</feature>
<evidence type="ECO:0000256" key="4">
    <source>
        <dbReference type="ARBA" id="ARBA00023239"/>
    </source>
</evidence>
<dbReference type="PANTHER" id="PTHR48078:SF6">
    <property type="entry name" value="L-THREONINE DEHYDRATASE CATABOLIC TDCB"/>
    <property type="match status" value="1"/>
</dbReference>
<dbReference type="GO" id="GO:0009097">
    <property type="term" value="P:isoleucine biosynthetic process"/>
    <property type="evidence" value="ECO:0007669"/>
    <property type="project" value="TreeGrafter"/>
</dbReference>
<name>A0A382LY54_9ZZZZ</name>
<dbReference type="FunFam" id="3.40.50.1100:FF:000005">
    <property type="entry name" value="Threonine dehydratase catabolic"/>
    <property type="match status" value="1"/>
</dbReference>
<evidence type="ECO:0000256" key="2">
    <source>
        <dbReference type="ARBA" id="ARBA00010869"/>
    </source>
</evidence>
<reference evidence="6" key="1">
    <citation type="submission" date="2018-05" db="EMBL/GenBank/DDBJ databases">
        <authorList>
            <person name="Lanie J.A."/>
            <person name="Ng W.-L."/>
            <person name="Kazmierczak K.M."/>
            <person name="Andrzejewski T.M."/>
            <person name="Davidsen T.M."/>
            <person name="Wayne K.J."/>
            <person name="Tettelin H."/>
            <person name="Glass J.I."/>
            <person name="Rusch D."/>
            <person name="Podicherti R."/>
            <person name="Tsui H.-C.T."/>
            <person name="Winkler M.E."/>
        </authorList>
    </citation>
    <scope>NUCLEOTIDE SEQUENCE</scope>
</reference>
<dbReference type="AlphaFoldDB" id="A0A382LY54"/>
<evidence type="ECO:0000313" key="6">
    <source>
        <dbReference type="EMBL" id="SVC41689.1"/>
    </source>
</evidence>
<dbReference type="Gene3D" id="3.40.50.1100">
    <property type="match status" value="2"/>
</dbReference>
<organism evidence="6">
    <name type="scientific">marine metagenome</name>
    <dbReference type="NCBI Taxonomy" id="408172"/>
    <lineage>
        <taxon>unclassified sequences</taxon>
        <taxon>metagenomes</taxon>
        <taxon>ecological metagenomes</taxon>
    </lineage>
</organism>
<dbReference type="InterPro" id="IPR036052">
    <property type="entry name" value="TrpB-like_PALP_sf"/>
</dbReference>
<dbReference type="EMBL" id="UINC01090072">
    <property type="protein sequence ID" value="SVC41689.1"/>
    <property type="molecule type" value="Genomic_DNA"/>
</dbReference>
<comment type="similarity">
    <text evidence="2">Belongs to the serine/threonine dehydratase family.</text>
</comment>
<protein>
    <recommendedName>
        <fullName evidence="5">Tryptophan synthase beta chain-like PALP domain-containing protein</fullName>
    </recommendedName>
</protein>
<keyword evidence="4" id="KW-0456">Lyase</keyword>
<accession>A0A382LY54</accession>
<evidence type="ECO:0000256" key="3">
    <source>
        <dbReference type="ARBA" id="ARBA00022898"/>
    </source>
</evidence>
<dbReference type="InterPro" id="IPR001926">
    <property type="entry name" value="TrpB-like_PALP"/>
</dbReference>
<dbReference type="GO" id="GO:0006565">
    <property type="term" value="P:L-serine catabolic process"/>
    <property type="evidence" value="ECO:0007669"/>
    <property type="project" value="TreeGrafter"/>
</dbReference>
<evidence type="ECO:0000256" key="1">
    <source>
        <dbReference type="ARBA" id="ARBA00001933"/>
    </source>
</evidence>
<gene>
    <name evidence="6" type="ORF">METZ01_LOCUS294543</name>
</gene>
<sequence>MSGYPTLKQIQEAKEKLRSLIVETPAHPWHDPWLSDRIGHNTEVFVKLELLQVTGTFKPRGALNVMFNLDKSQLNRGVTTVSAGNHAIATAYASKVLGTTAKVVMPKNANPLRMQMARDLGAEIDLADNPHNAFARVQQIEREEGRAFIHPFEGPLTLQGTGTAGLEFSKQVPKLDAMVLPIGGGGLCGGFAAALKQIWPEIQIYGVEPEGANSMYRSFEEGKAVTLEHIDTIADSLAPPKAEPYTFSVCRRFVDEIVLVSDDQLKEAMRHLFFGMKLAVEPAGAASTAGLMGPLKEKIRNQKVGIIACGTNIDIDDFHHIVSN</sequence>
<dbReference type="Pfam" id="PF00291">
    <property type="entry name" value="PALP"/>
    <property type="match status" value="1"/>
</dbReference>
<dbReference type="GO" id="GO:0006567">
    <property type="term" value="P:L-threonine catabolic process"/>
    <property type="evidence" value="ECO:0007669"/>
    <property type="project" value="TreeGrafter"/>
</dbReference>
<dbReference type="GO" id="GO:0004794">
    <property type="term" value="F:threonine deaminase activity"/>
    <property type="evidence" value="ECO:0007669"/>
    <property type="project" value="TreeGrafter"/>
</dbReference>
<dbReference type="InterPro" id="IPR050147">
    <property type="entry name" value="Ser/Thr_Dehydratase"/>
</dbReference>
<dbReference type="GO" id="GO:0003941">
    <property type="term" value="F:L-serine ammonia-lyase activity"/>
    <property type="evidence" value="ECO:0007669"/>
    <property type="project" value="TreeGrafter"/>
</dbReference>
<comment type="cofactor">
    <cofactor evidence="1">
        <name>pyridoxal 5'-phosphate</name>
        <dbReference type="ChEBI" id="CHEBI:597326"/>
    </cofactor>
</comment>
<dbReference type="SUPFAM" id="SSF53686">
    <property type="entry name" value="Tryptophan synthase beta subunit-like PLP-dependent enzymes"/>
    <property type="match status" value="1"/>
</dbReference>
<keyword evidence="3" id="KW-0663">Pyridoxal phosphate</keyword>
<dbReference type="CDD" id="cd01562">
    <property type="entry name" value="Thr-dehyd"/>
    <property type="match status" value="1"/>
</dbReference>
<evidence type="ECO:0000259" key="5">
    <source>
        <dbReference type="Pfam" id="PF00291"/>
    </source>
</evidence>
<proteinExistence type="inferred from homology"/>
<dbReference type="PANTHER" id="PTHR48078">
    <property type="entry name" value="THREONINE DEHYDRATASE, MITOCHONDRIAL-RELATED"/>
    <property type="match status" value="1"/>
</dbReference>